<dbReference type="GO" id="GO:0003677">
    <property type="term" value="F:DNA binding"/>
    <property type="evidence" value="ECO:0007669"/>
    <property type="project" value="InterPro"/>
</dbReference>
<feature type="region of interest" description="Disordered" evidence="1">
    <location>
        <begin position="79"/>
        <end position="123"/>
    </location>
</feature>
<dbReference type="PANTHER" id="PTHR33055">
    <property type="entry name" value="TRANSPOSASE FOR INSERTION SEQUENCE ELEMENT IS1111A"/>
    <property type="match status" value="1"/>
</dbReference>
<gene>
    <name evidence="3" type="ordered locus">SM11_pC1565</name>
</gene>
<dbReference type="KEGG" id="smx:SM11_pC1565"/>
<feature type="domain" description="Transposase IS116/IS110/IS902 C-terminal" evidence="2">
    <location>
        <begin position="18"/>
        <end position="79"/>
    </location>
</feature>
<name>F7XCD2_SINMM</name>
<accession>F7XCD2</accession>
<keyword evidence="3" id="KW-0614">Plasmid</keyword>
<protein>
    <submittedName>
        <fullName evidence="3">Transposase</fullName>
    </submittedName>
</protein>
<dbReference type="GO" id="GO:0004803">
    <property type="term" value="F:transposase activity"/>
    <property type="evidence" value="ECO:0007669"/>
    <property type="project" value="InterPro"/>
</dbReference>
<reference evidence="3 4" key="1">
    <citation type="journal article" date="2011" name="J. Biotechnol.">
        <title>The complete genome sequence of the dominant Sinorhizobium meliloti field isolate SM11 extends the S. meliloti pan-genome.</title>
        <authorList>
            <person name="Schneiker-Bekel S."/>
            <person name="Wibberg D."/>
            <person name="Bekel T."/>
            <person name="Blom J."/>
            <person name="Linke B."/>
            <person name="Neuweger H."/>
            <person name="Stiens M."/>
            <person name="Vorholter F.J."/>
            <person name="Weidner S."/>
            <person name="Goesmann A."/>
            <person name="Puhler A."/>
            <person name="Schluter A."/>
        </authorList>
    </citation>
    <scope>NUCLEOTIDE SEQUENCE [LARGE SCALE GENOMIC DNA]</scope>
    <source>
        <strain evidence="3 4">SM11</strain>
        <plasmid evidence="4">pSmeSM11c</plasmid>
    </source>
</reference>
<dbReference type="Proteomes" id="UP000009045">
    <property type="component" value="Plasmid pSmeSM11c"/>
</dbReference>
<proteinExistence type="predicted"/>
<dbReference type="EMBL" id="CP001831">
    <property type="protein sequence ID" value="AEH82638.1"/>
    <property type="molecule type" value="Genomic_DNA"/>
</dbReference>
<dbReference type="PATRIC" id="fig|707241.3.peg.5480"/>
<dbReference type="InterPro" id="IPR047650">
    <property type="entry name" value="Transpos_IS110"/>
</dbReference>
<sequence>MIAFRRLISPSPWPLLLVALTFVAAVDAPERFRSSRAVGPHFGLTPKKCQSGETDHSGRISKIGDGSVRTALYEAANVNPDATGQRLRSEGLGVGGRKTCRPQKGARGAGPQAGGGVALHTQG</sequence>
<dbReference type="HOGENOM" id="CLU_2013743_0_0_5"/>
<organism evidence="3 4">
    <name type="scientific">Sinorhizobium meliloti (strain SM11)</name>
    <dbReference type="NCBI Taxonomy" id="707241"/>
    <lineage>
        <taxon>Bacteria</taxon>
        <taxon>Pseudomonadati</taxon>
        <taxon>Pseudomonadota</taxon>
        <taxon>Alphaproteobacteria</taxon>
        <taxon>Hyphomicrobiales</taxon>
        <taxon>Rhizobiaceae</taxon>
        <taxon>Sinorhizobium/Ensifer group</taxon>
        <taxon>Sinorhizobium</taxon>
    </lineage>
</organism>
<dbReference type="PANTHER" id="PTHR33055:SF3">
    <property type="entry name" value="PUTATIVE TRANSPOSASE FOR IS117-RELATED"/>
    <property type="match status" value="1"/>
</dbReference>
<evidence type="ECO:0000313" key="4">
    <source>
        <dbReference type="Proteomes" id="UP000009045"/>
    </source>
</evidence>
<evidence type="ECO:0000313" key="3">
    <source>
        <dbReference type="EMBL" id="AEH82638.1"/>
    </source>
</evidence>
<evidence type="ECO:0000259" key="2">
    <source>
        <dbReference type="Pfam" id="PF02371"/>
    </source>
</evidence>
<dbReference type="AlphaFoldDB" id="F7XCD2"/>
<dbReference type="GO" id="GO:0006313">
    <property type="term" value="P:DNA transposition"/>
    <property type="evidence" value="ECO:0007669"/>
    <property type="project" value="InterPro"/>
</dbReference>
<evidence type="ECO:0000256" key="1">
    <source>
        <dbReference type="SAM" id="MobiDB-lite"/>
    </source>
</evidence>
<dbReference type="InterPro" id="IPR003346">
    <property type="entry name" value="Transposase_20"/>
</dbReference>
<feature type="region of interest" description="Disordered" evidence="1">
    <location>
        <begin position="36"/>
        <end position="63"/>
    </location>
</feature>
<geneLocation type="plasmid" evidence="3 4">
    <name>pSmeSM11c</name>
</geneLocation>
<feature type="compositionally biased region" description="Gly residues" evidence="1">
    <location>
        <begin position="107"/>
        <end position="117"/>
    </location>
</feature>
<dbReference type="Pfam" id="PF02371">
    <property type="entry name" value="Transposase_20"/>
    <property type="match status" value="1"/>
</dbReference>